<accession>A0A8J8P661</accession>
<organism evidence="1 2">
    <name type="scientific">Halteria grandinella</name>
    <dbReference type="NCBI Taxonomy" id="5974"/>
    <lineage>
        <taxon>Eukaryota</taxon>
        <taxon>Sar</taxon>
        <taxon>Alveolata</taxon>
        <taxon>Ciliophora</taxon>
        <taxon>Intramacronucleata</taxon>
        <taxon>Spirotrichea</taxon>
        <taxon>Stichotrichia</taxon>
        <taxon>Sporadotrichida</taxon>
        <taxon>Halteriidae</taxon>
        <taxon>Halteria</taxon>
    </lineage>
</organism>
<dbReference type="AlphaFoldDB" id="A0A8J8P661"/>
<evidence type="ECO:0000313" key="1">
    <source>
        <dbReference type="EMBL" id="TNV86805.1"/>
    </source>
</evidence>
<reference evidence="1" key="1">
    <citation type="submission" date="2019-06" db="EMBL/GenBank/DDBJ databases">
        <authorList>
            <person name="Zheng W."/>
        </authorList>
    </citation>
    <scope>NUCLEOTIDE SEQUENCE</scope>
    <source>
        <strain evidence="1">QDHG01</strain>
    </source>
</reference>
<gene>
    <name evidence="1" type="ORF">FGO68_gene15756</name>
</gene>
<comment type="caution">
    <text evidence="1">The sequence shown here is derived from an EMBL/GenBank/DDBJ whole genome shotgun (WGS) entry which is preliminary data.</text>
</comment>
<sequence>MPLMTGHQVAEQIKILKEQGLVQKELKVVMITGDSVPPPQTRQNNLMYGGLLMPPTKKQSQVLSHLVKTFQHVDKYFQKPVNFTDITQYLNQIIATPTNGENRLGRGEVPLTNVIVEESIKSEYGHESSQGVIN</sequence>
<dbReference type="EMBL" id="RRYP01000823">
    <property type="protein sequence ID" value="TNV86805.1"/>
    <property type="molecule type" value="Genomic_DNA"/>
</dbReference>
<name>A0A8J8P661_HALGN</name>
<proteinExistence type="predicted"/>
<evidence type="ECO:0000313" key="2">
    <source>
        <dbReference type="Proteomes" id="UP000785679"/>
    </source>
</evidence>
<dbReference type="Proteomes" id="UP000785679">
    <property type="component" value="Unassembled WGS sequence"/>
</dbReference>
<protein>
    <submittedName>
        <fullName evidence="1">Uncharacterized protein</fullName>
    </submittedName>
</protein>
<keyword evidence="2" id="KW-1185">Reference proteome</keyword>